<dbReference type="InterPro" id="IPR036388">
    <property type="entry name" value="WH-like_DNA-bd_sf"/>
</dbReference>
<feature type="domain" description="OmpR/PhoB-type" evidence="3">
    <location>
        <begin position="27"/>
        <end position="114"/>
    </location>
</feature>
<evidence type="ECO:0000259" key="3">
    <source>
        <dbReference type="PROSITE" id="PS51755"/>
    </source>
</evidence>
<dbReference type="Pfam" id="PF00486">
    <property type="entry name" value="Trans_reg_C"/>
    <property type="match status" value="1"/>
</dbReference>
<dbReference type="PANTHER" id="PTHR35807:SF1">
    <property type="entry name" value="TRANSCRIPTIONAL REGULATOR REDD"/>
    <property type="match status" value="1"/>
</dbReference>
<reference evidence="4 5" key="1">
    <citation type="submission" date="2019-12" db="EMBL/GenBank/DDBJ databases">
        <title>Genome sequence of Streptomyces bambusae.</title>
        <authorList>
            <person name="Bansal K."/>
            <person name="Choksket S."/>
            <person name="Korpole S."/>
            <person name="Patil P.B."/>
        </authorList>
    </citation>
    <scope>NUCLEOTIDE SEQUENCE [LARGE SCALE GENOMIC DNA]</scope>
    <source>
        <strain evidence="4 5">SK60</strain>
    </source>
</reference>
<keyword evidence="5" id="KW-1185">Reference proteome</keyword>
<protein>
    <recommendedName>
        <fullName evidence="3">OmpR/PhoB-type domain-containing protein</fullName>
    </recommendedName>
</protein>
<feature type="DNA-binding region" description="OmpR/PhoB-type" evidence="2">
    <location>
        <begin position="27"/>
        <end position="114"/>
    </location>
</feature>
<dbReference type="InterPro" id="IPR001867">
    <property type="entry name" value="OmpR/PhoB-type_DNA-bd"/>
</dbReference>
<comment type="caution">
    <text evidence="4">The sequence shown here is derived from an EMBL/GenBank/DDBJ whole genome shotgun (WGS) entry which is preliminary data.</text>
</comment>
<evidence type="ECO:0000256" key="1">
    <source>
        <dbReference type="ARBA" id="ARBA00023125"/>
    </source>
</evidence>
<organism evidence="4 5">
    <name type="scientific">Streptomyces bambusae</name>
    <dbReference type="NCBI Taxonomy" id="1550616"/>
    <lineage>
        <taxon>Bacteria</taxon>
        <taxon>Bacillati</taxon>
        <taxon>Actinomycetota</taxon>
        <taxon>Actinomycetes</taxon>
        <taxon>Kitasatosporales</taxon>
        <taxon>Streptomycetaceae</taxon>
        <taxon>Streptomyces</taxon>
    </lineage>
</organism>
<name>A0ABS6Z9X4_9ACTN</name>
<evidence type="ECO:0000256" key="2">
    <source>
        <dbReference type="PROSITE-ProRule" id="PRU01091"/>
    </source>
</evidence>
<dbReference type="InterPro" id="IPR051677">
    <property type="entry name" value="AfsR-DnrI-RedD_regulator"/>
</dbReference>
<dbReference type="PANTHER" id="PTHR35807">
    <property type="entry name" value="TRANSCRIPTIONAL REGULATOR REDD-RELATED"/>
    <property type="match status" value="1"/>
</dbReference>
<evidence type="ECO:0000313" key="4">
    <source>
        <dbReference type="EMBL" id="MBW5483531.1"/>
    </source>
</evidence>
<keyword evidence="1 2" id="KW-0238">DNA-binding</keyword>
<accession>A0ABS6Z9X4</accession>
<gene>
    <name evidence="4" type="ORF">GPJ59_16970</name>
</gene>
<dbReference type="InterPro" id="IPR016032">
    <property type="entry name" value="Sig_transdc_resp-reg_C-effctor"/>
</dbReference>
<dbReference type="PROSITE" id="PS51755">
    <property type="entry name" value="OMPR_PHOB"/>
    <property type="match status" value="1"/>
</dbReference>
<dbReference type="EMBL" id="WTFF01000110">
    <property type="protein sequence ID" value="MBW5483531.1"/>
    <property type="molecule type" value="Genomic_DNA"/>
</dbReference>
<proteinExistence type="predicted"/>
<dbReference type="SUPFAM" id="SSF46894">
    <property type="entry name" value="C-terminal effector domain of the bipartite response regulators"/>
    <property type="match status" value="1"/>
</dbReference>
<evidence type="ECO:0000313" key="5">
    <source>
        <dbReference type="Proteomes" id="UP000812013"/>
    </source>
</evidence>
<feature type="non-terminal residue" evidence="4">
    <location>
        <position position="114"/>
    </location>
</feature>
<dbReference type="Proteomes" id="UP000812013">
    <property type="component" value="Unassembled WGS sequence"/>
</dbReference>
<dbReference type="Gene3D" id="1.10.10.10">
    <property type="entry name" value="Winged helix-like DNA-binding domain superfamily/Winged helix DNA-binding domain"/>
    <property type="match status" value="1"/>
</dbReference>
<sequence>MRETYPGRYGARRGGRGRWGKRCGVRLPSGENGPVRYAILGSAQAVRADGTPVPLGGARLRALLTALALRPGRAVPAQVLVGEVWAQDPPADAVAALQALVGRLRRALGHAAVA</sequence>